<dbReference type="Proteomes" id="UP000004217">
    <property type="component" value="Unassembled WGS sequence"/>
</dbReference>
<name>G2G6H6_9ACTN</name>
<dbReference type="EMBL" id="AGBF01000009">
    <property type="protein sequence ID" value="EGX60867.1"/>
    <property type="molecule type" value="Genomic_DNA"/>
</dbReference>
<comment type="caution">
    <text evidence="3">The sequence shown here is derived from an EMBL/GenBank/DDBJ whole genome shotgun (WGS) entry which is preliminary data.</text>
</comment>
<feature type="region of interest" description="Disordered" evidence="1">
    <location>
        <begin position="1"/>
        <end position="21"/>
    </location>
</feature>
<keyword evidence="2" id="KW-0812">Transmembrane</keyword>
<evidence type="ECO:0000256" key="2">
    <source>
        <dbReference type="SAM" id="Phobius"/>
    </source>
</evidence>
<evidence type="ECO:0000256" key="1">
    <source>
        <dbReference type="SAM" id="MobiDB-lite"/>
    </source>
</evidence>
<keyword evidence="4" id="KW-1185">Reference proteome</keyword>
<dbReference type="PRINTS" id="PR01217">
    <property type="entry name" value="PRICHEXTENSN"/>
</dbReference>
<evidence type="ECO:0000313" key="4">
    <source>
        <dbReference type="Proteomes" id="UP000004217"/>
    </source>
</evidence>
<dbReference type="RefSeq" id="WP_007492171.1">
    <property type="nucleotide sequence ID" value="NZ_AGBF01000009.1"/>
</dbReference>
<feature type="compositionally biased region" description="Pro residues" evidence="1">
    <location>
        <begin position="82"/>
        <end position="101"/>
    </location>
</feature>
<reference evidence="3 4" key="1">
    <citation type="submission" date="2011-08" db="EMBL/GenBank/DDBJ databases">
        <authorList>
            <person name="Lin Y."/>
            <person name="Hao X."/>
            <person name="Johnstone L."/>
            <person name="Miller S.J."/>
            <person name="Wei G."/>
            <person name="Rensing C."/>
        </authorList>
    </citation>
    <scope>NUCLEOTIDE SEQUENCE [LARGE SCALE GENOMIC DNA]</scope>
    <source>
        <strain evidence="3 4">K42</strain>
    </source>
</reference>
<keyword evidence="2" id="KW-1133">Transmembrane helix</keyword>
<accession>G2G6H6</accession>
<feature type="region of interest" description="Disordered" evidence="1">
    <location>
        <begin position="74"/>
        <end position="173"/>
    </location>
</feature>
<dbReference type="OrthoDB" id="4339010at2"/>
<keyword evidence="2" id="KW-0472">Membrane</keyword>
<gene>
    <name evidence="3" type="ORF">SZN_05417</name>
</gene>
<feature type="transmembrane region" description="Helical" evidence="2">
    <location>
        <begin position="50"/>
        <end position="72"/>
    </location>
</feature>
<evidence type="ECO:0000313" key="3">
    <source>
        <dbReference type="EMBL" id="EGX60867.1"/>
    </source>
</evidence>
<protein>
    <submittedName>
        <fullName evidence="3">Uncharacterized protein</fullName>
    </submittedName>
</protein>
<dbReference type="AlphaFoldDB" id="G2G6H6"/>
<dbReference type="PATRIC" id="fig|700597.3.peg.1049"/>
<proteinExistence type="predicted"/>
<sequence length="173" mass="18017">MTTHRDDDLNGPEFGPDDPLAVVLRPAPEHLAAPPGRYEAVRRRAARRRLARTAAGAGVTCAVALLVALPLVTRSPDGATTPAPPLAPPPASGPVTSPDPAPPERRSAPPRPTEASEPPVPTPSRPTVNPRQDTVRPARPSTSADPSTPPERSAPTARPTDGERVRGPVAPRS</sequence>
<organism evidence="3 4">
    <name type="scientific">Streptomyces zinciresistens K42</name>
    <dbReference type="NCBI Taxonomy" id="700597"/>
    <lineage>
        <taxon>Bacteria</taxon>
        <taxon>Bacillati</taxon>
        <taxon>Actinomycetota</taxon>
        <taxon>Actinomycetes</taxon>
        <taxon>Kitasatosporales</taxon>
        <taxon>Streptomycetaceae</taxon>
        <taxon>Streptomyces</taxon>
    </lineage>
</organism>